<name>A0A2T6KMI4_9RHOB</name>
<dbReference type="PRINTS" id="PR01590">
    <property type="entry name" value="HTHFIS"/>
</dbReference>
<dbReference type="Proteomes" id="UP000244523">
    <property type="component" value="Unassembled WGS sequence"/>
</dbReference>
<dbReference type="CDD" id="cd00130">
    <property type="entry name" value="PAS"/>
    <property type="match status" value="1"/>
</dbReference>
<comment type="caution">
    <text evidence="3">The sequence shown here is derived from an EMBL/GenBank/DDBJ whole genome shotgun (WGS) entry which is preliminary data.</text>
</comment>
<dbReference type="NCBIfam" id="TIGR02040">
    <property type="entry name" value="PpsR-CrtJ"/>
    <property type="match status" value="1"/>
</dbReference>
<dbReference type="Gene3D" id="3.30.450.20">
    <property type="entry name" value="PAS domain"/>
    <property type="match status" value="3"/>
</dbReference>
<proteinExistence type="predicted"/>
<dbReference type="SUPFAM" id="SSF46689">
    <property type="entry name" value="Homeodomain-like"/>
    <property type="match status" value="1"/>
</dbReference>
<reference evidence="3 4" key="1">
    <citation type="submission" date="2018-04" db="EMBL/GenBank/DDBJ databases">
        <title>Genomic Encyclopedia of Archaeal and Bacterial Type Strains, Phase II (KMG-II): from individual species to whole genera.</title>
        <authorList>
            <person name="Goeker M."/>
        </authorList>
    </citation>
    <scope>NUCLEOTIDE SEQUENCE [LARGE SCALE GENOMIC DNA]</scope>
    <source>
        <strain evidence="3 4">DSM 29955</strain>
    </source>
</reference>
<gene>
    <name evidence="3" type="ORF">C8N45_102445</name>
</gene>
<dbReference type="AlphaFoldDB" id="A0A2T6KMI4"/>
<dbReference type="EMBL" id="QBUD01000002">
    <property type="protein sequence ID" value="PUB17433.1"/>
    <property type="molecule type" value="Genomic_DNA"/>
</dbReference>
<organism evidence="3 4">
    <name type="scientific">Yoonia sediminilitoris</name>
    <dbReference type="NCBI Taxonomy" id="1286148"/>
    <lineage>
        <taxon>Bacteria</taxon>
        <taxon>Pseudomonadati</taxon>
        <taxon>Pseudomonadota</taxon>
        <taxon>Alphaproteobacteria</taxon>
        <taxon>Rhodobacterales</taxon>
        <taxon>Paracoccaceae</taxon>
        <taxon>Yoonia</taxon>
    </lineage>
</organism>
<sequence length="506" mass="54778">MRTEGKDTQQRNSTSARDLSDDSGQHTGASPVTSRGAKYWDSAAIPLIAPEILGDIISEVSDIGLVISETGKVLSVLVNPTNTDFSDLDIVDGQDIRTALTVESVRKFDARLAAYLSDDGPVRPIELNHKATDTKPEFPVRYSFHRIGAGGAVLLLGRDLRPIAEMQQQLVKAQLALERDYEAQREFNTRFKVLMDNTREAVAFVSASTGEITEANPVAAHLMNTKREVLIGSQLSAHFAKPKRGDLVDTLASTAMTDPGSVTKTICTATNSDVQILPTVFRAAGERILLCLISSADSEIQQVDDLSRNIRGLYHNGPDAIVFALSNGEILSANEAFLNLIDAAHDADLRGRNLADYLQRGGIDLKVMTENAGRAGSMRSYATKMAGDYGSPRAVELSATELAAGTHQIFAFVIRAAGQSEPLRPSMNPTSDENLKSAVELVGSASLKDIVAETTNVVEKMCIETAVELTMNNRVAAAEMLGLSRQSLYVKLRKFDLLNRDGKLDE</sequence>
<dbReference type="Gene3D" id="1.10.10.60">
    <property type="entry name" value="Homeodomain-like"/>
    <property type="match status" value="1"/>
</dbReference>
<evidence type="ECO:0000259" key="2">
    <source>
        <dbReference type="SMART" id="SM00091"/>
    </source>
</evidence>
<dbReference type="SMART" id="SM00091">
    <property type="entry name" value="PAS"/>
    <property type="match status" value="2"/>
</dbReference>
<dbReference type="Gene3D" id="1.20.5.430">
    <property type="match status" value="1"/>
</dbReference>
<evidence type="ECO:0000313" key="4">
    <source>
        <dbReference type="Proteomes" id="UP000244523"/>
    </source>
</evidence>
<accession>A0A2T6KMI4</accession>
<feature type="domain" description="PAS" evidence="2">
    <location>
        <begin position="308"/>
        <end position="374"/>
    </location>
</feature>
<feature type="region of interest" description="Disordered" evidence="1">
    <location>
        <begin position="1"/>
        <end position="35"/>
    </location>
</feature>
<feature type="domain" description="PAS" evidence="2">
    <location>
        <begin position="189"/>
        <end position="256"/>
    </location>
</feature>
<dbReference type="InterPro" id="IPR009057">
    <property type="entry name" value="Homeodomain-like_sf"/>
</dbReference>
<keyword evidence="4" id="KW-1185">Reference proteome</keyword>
<dbReference type="Pfam" id="PF02954">
    <property type="entry name" value="HTH_8"/>
    <property type="match status" value="1"/>
</dbReference>
<dbReference type="InterPro" id="IPR011785">
    <property type="entry name" value="Tscrpt_reg_PpsR-CrtJ"/>
</dbReference>
<evidence type="ECO:0000313" key="3">
    <source>
        <dbReference type="EMBL" id="PUB17433.1"/>
    </source>
</evidence>
<dbReference type="InterPro" id="IPR000014">
    <property type="entry name" value="PAS"/>
</dbReference>
<evidence type="ECO:0000256" key="1">
    <source>
        <dbReference type="SAM" id="MobiDB-lite"/>
    </source>
</evidence>
<protein>
    <submittedName>
        <fullName evidence="3">Transcriptional regulator PpsR</fullName>
    </submittedName>
</protein>
<dbReference type="InterPro" id="IPR002197">
    <property type="entry name" value="HTH_Fis"/>
</dbReference>
<dbReference type="SUPFAM" id="SSF55785">
    <property type="entry name" value="PYP-like sensor domain (PAS domain)"/>
    <property type="match status" value="1"/>
</dbReference>
<dbReference type="InterPro" id="IPR035965">
    <property type="entry name" value="PAS-like_dom_sf"/>
</dbReference>
<dbReference type="GO" id="GO:0043565">
    <property type="term" value="F:sequence-specific DNA binding"/>
    <property type="evidence" value="ECO:0007669"/>
    <property type="project" value="InterPro"/>
</dbReference>